<feature type="region of interest" description="Disordered" evidence="1">
    <location>
        <begin position="67"/>
        <end position="116"/>
    </location>
</feature>
<keyword evidence="3" id="KW-1185">Reference proteome</keyword>
<protein>
    <submittedName>
        <fullName evidence="2">Uncharacterized protein</fullName>
    </submittedName>
</protein>
<evidence type="ECO:0000256" key="1">
    <source>
        <dbReference type="SAM" id="MobiDB-lite"/>
    </source>
</evidence>
<organism evidence="2 3">
    <name type="scientific">Zalerion maritima</name>
    <dbReference type="NCBI Taxonomy" id="339359"/>
    <lineage>
        <taxon>Eukaryota</taxon>
        <taxon>Fungi</taxon>
        <taxon>Dikarya</taxon>
        <taxon>Ascomycota</taxon>
        <taxon>Pezizomycotina</taxon>
        <taxon>Sordariomycetes</taxon>
        <taxon>Lulworthiomycetidae</taxon>
        <taxon>Lulworthiales</taxon>
        <taxon>Lulworthiaceae</taxon>
        <taxon>Zalerion</taxon>
    </lineage>
</organism>
<comment type="caution">
    <text evidence="2">The sequence shown here is derived from an EMBL/GenBank/DDBJ whole genome shotgun (WGS) entry which is preliminary data.</text>
</comment>
<sequence>MDMLNMILFSSQTRSRQLSRMSAGSRFRCFTAEFLPWMLSLHQPRSRSPKNMALKWFTDFWSNPKRKIRSKHDSPAASIDANASVLQPPATTPMATSHLEPNIAPSRSVSPAPPSPVSPPHITIALEDALPYDTCYLFYQTPAYLYC</sequence>
<gene>
    <name evidence="2" type="ORF">MKZ38_008869</name>
</gene>
<accession>A0AAD5WMI6</accession>
<proteinExistence type="predicted"/>
<name>A0AAD5WMI6_9PEZI</name>
<evidence type="ECO:0000313" key="2">
    <source>
        <dbReference type="EMBL" id="KAJ2893241.1"/>
    </source>
</evidence>
<dbReference type="Proteomes" id="UP001201980">
    <property type="component" value="Unassembled WGS sequence"/>
</dbReference>
<reference evidence="2" key="1">
    <citation type="submission" date="2022-07" db="EMBL/GenBank/DDBJ databases">
        <title>Draft genome sequence of Zalerion maritima ATCC 34329, a (micro)plastics degrading marine fungus.</title>
        <authorList>
            <person name="Paco A."/>
            <person name="Goncalves M.F.M."/>
            <person name="Rocha-Santos T.A.P."/>
            <person name="Alves A."/>
        </authorList>
    </citation>
    <scope>NUCLEOTIDE SEQUENCE</scope>
    <source>
        <strain evidence="2">ATCC 34329</strain>
    </source>
</reference>
<dbReference type="AlphaFoldDB" id="A0AAD5WMI6"/>
<dbReference type="EMBL" id="JAKWBI020000637">
    <property type="protein sequence ID" value="KAJ2893241.1"/>
    <property type="molecule type" value="Genomic_DNA"/>
</dbReference>
<evidence type="ECO:0000313" key="3">
    <source>
        <dbReference type="Proteomes" id="UP001201980"/>
    </source>
</evidence>